<dbReference type="GO" id="GO:0016323">
    <property type="term" value="C:basolateral plasma membrane"/>
    <property type="evidence" value="ECO:0007669"/>
    <property type="project" value="UniProtKB-SubCell"/>
</dbReference>
<feature type="region of interest" description="Disordered" evidence="10">
    <location>
        <begin position="1052"/>
        <end position="1073"/>
    </location>
</feature>
<comment type="similarity">
    <text evidence="2 9">Belongs to the anion exchanger (TC 2.A.31) family.</text>
</comment>
<feature type="compositionally biased region" description="Low complexity" evidence="10">
    <location>
        <begin position="272"/>
        <end position="286"/>
    </location>
</feature>
<accession>A0A553NYQ6</accession>
<dbReference type="PANTHER" id="PTHR11453">
    <property type="entry name" value="ANION EXCHANGE PROTEIN"/>
    <property type="match status" value="1"/>
</dbReference>
<dbReference type="EMBL" id="VCGU01000009">
    <property type="protein sequence ID" value="TRY70566.1"/>
    <property type="molecule type" value="Genomic_DNA"/>
</dbReference>
<gene>
    <name evidence="13" type="ORF">TCAL_06110</name>
</gene>
<feature type="transmembrane region" description="Helical" evidence="9">
    <location>
        <begin position="679"/>
        <end position="697"/>
    </location>
</feature>
<comment type="caution">
    <text evidence="13">The sequence shown here is derived from an EMBL/GenBank/DDBJ whole genome shotgun (WGS) entry which is preliminary data.</text>
</comment>
<feature type="region of interest" description="Disordered" evidence="10">
    <location>
        <begin position="1"/>
        <end position="25"/>
    </location>
</feature>
<dbReference type="Gene3D" id="3.40.930.10">
    <property type="entry name" value="Mannitol-specific EII, Chain A"/>
    <property type="match status" value="1"/>
</dbReference>
<dbReference type="InterPro" id="IPR011531">
    <property type="entry name" value="HCO3_transpt-like_TM_dom"/>
</dbReference>
<evidence type="ECO:0000256" key="8">
    <source>
        <dbReference type="ARBA" id="ARBA00023136"/>
    </source>
</evidence>
<dbReference type="Pfam" id="PF07565">
    <property type="entry name" value="Band_3_cyto"/>
    <property type="match status" value="1"/>
</dbReference>
<keyword evidence="5 9" id="KW-0812">Transmembrane</keyword>
<dbReference type="Gene3D" id="1.10.287.570">
    <property type="entry name" value="Helical hairpin bin"/>
    <property type="match status" value="1"/>
</dbReference>
<feature type="transmembrane region" description="Helical" evidence="9">
    <location>
        <begin position="574"/>
        <end position="594"/>
    </location>
</feature>
<evidence type="ECO:0000256" key="5">
    <source>
        <dbReference type="ARBA" id="ARBA00022692"/>
    </source>
</evidence>
<evidence type="ECO:0000259" key="12">
    <source>
        <dbReference type="Pfam" id="PF07565"/>
    </source>
</evidence>
<evidence type="ECO:0000256" key="1">
    <source>
        <dbReference type="ARBA" id="ARBA00004554"/>
    </source>
</evidence>
<feature type="compositionally biased region" description="Basic and acidic residues" evidence="10">
    <location>
        <begin position="1061"/>
        <end position="1070"/>
    </location>
</feature>
<evidence type="ECO:0000313" key="14">
    <source>
        <dbReference type="Proteomes" id="UP000318571"/>
    </source>
</evidence>
<feature type="transmembrane region" description="Helical" evidence="9">
    <location>
        <begin position="937"/>
        <end position="957"/>
    </location>
</feature>
<comment type="subcellular location">
    <subcellularLocation>
        <location evidence="1">Basolateral cell membrane</location>
        <topology evidence="1">Multi-pass membrane protein</topology>
    </subcellularLocation>
    <subcellularLocation>
        <location evidence="9">Membrane</location>
        <topology evidence="9">Multi-pass membrane protein</topology>
    </subcellularLocation>
</comment>
<feature type="compositionally biased region" description="Low complexity" evidence="10">
    <location>
        <begin position="1"/>
        <end position="18"/>
    </location>
</feature>
<keyword evidence="6 9" id="KW-1133">Transmembrane helix</keyword>
<keyword evidence="7 9" id="KW-0406">Ion transport</keyword>
<reference evidence="13 14" key="1">
    <citation type="journal article" date="2018" name="Nat. Ecol. Evol.">
        <title>Genomic signatures of mitonuclear coevolution across populations of Tigriopus californicus.</title>
        <authorList>
            <person name="Barreto F.S."/>
            <person name="Watson E.T."/>
            <person name="Lima T.G."/>
            <person name="Willett C.S."/>
            <person name="Edmands S."/>
            <person name="Li W."/>
            <person name="Burton R.S."/>
        </authorList>
    </citation>
    <scope>NUCLEOTIDE SEQUENCE [LARGE SCALE GENOMIC DNA]</scope>
    <source>
        <strain evidence="13 14">San Diego</strain>
    </source>
</reference>
<feature type="transmembrane region" description="Helical" evidence="9">
    <location>
        <begin position="963"/>
        <end position="984"/>
    </location>
</feature>
<dbReference type="GO" id="GO:0005452">
    <property type="term" value="F:solute:inorganic anion antiporter activity"/>
    <property type="evidence" value="ECO:0007669"/>
    <property type="project" value="InterPro"/>
</dbReference>
<dbReference type="GO" id="GO:0008510">
    <property type="term" value="F:sodium:bicarbonate symporter activity"/>
    <property type="evidence" value="ECO:0007669"/>
    <property type="project" value="TreeGrafter"/>
</dbReference>
<keyword evidence="8 9" id="KW-0472">Membrane</keyword>
<evidence type="ECO:0000256" key="10">
    <source>
        <dbReference type="SAM" id="MobiDB-lite"/>
    </source>
</evidence>
<feature type="region of interest" description="Disordered" evidence="10">
    <location>
        <begin position="265"/>
        <end position="296"/>
    </location>
</feature>
<feature type="domain" description="Bicarbonate transporter-like transmembrane" evidence="11">
    <location>
        <begin position="465"/>
        <end position="995"/>
    </location>
</feature>
<dbReference type="OMA" id="SLEWEYL"/>
<dbReference type="PRINTS" id="PR01231">
    <property type="entry name" value="HCO3TRNSPORT"/>
</dbReference>
<dbReference type="STRING" id="6832.A0A553NYQ6"/>
<evidence type="ECO:0000256" key="3">
    <source>
        <dbReference type="ARBA" id="ARBA00022448"/>
    </source>
</evidence>
<evidence type="ECO:0000256" key="9">
    <source>
        <dbReference type="RuleBase" id="RU362035"/>
    </source>
</evidence>
<evidence type="ECO:0000313" key="13">
    <source>
        <dbReference type="EMBL" id="TRY70566.1"/>
    </source>
</evidence>
<evidence type="ECO:0000256" key="7">
    <source>
        <dbReference type="ARBA" id="ARBA00023065"/>
    </source>
</evidence>
<dbReference type="SUPFAM" id="SSF55804">
    <property type="entry name" value="Phoshotransferase/anion transport protein"/>
    <property type="match status" value="1"/>
</dbReference>
<feature type="domain" description="Band 3 cytoplasmic" evidence="12">
    <location>
        <begin position="144"/>
        <end position="413"/>
    </location>
</feature>
<keyword evidence="4" id="KW-1003">Cell membrane</keyword>
<organism evidence="13 14">
    <name type="scientific">Tigriopus californicus</name>
    <name type="common">Marine copepod</name>
    <dbReference type="NCBI Taxonomy" id="6832"/>
    <lineage>
        <taxon>Eukaryota</taxon>
        <taxon>Metazoa</taxon>
        <taxon>Ecdysozoa</taxon>
        <taxon>Arthropoda</taxon>
        <taxon>Crustacea</taxon>
        <taxon>Multicrustacea</taxon>
        <taxon>Hexanauplia</taxon>
        <taxon>Copepoda</taxon>
        <taxon>Harpacticoida</taxon>
        <taxon>Harpacticidae</taxon>
        <taxon>Tigriopus</taxon>
    </lineage>
</organism>
<dbReference type="NCBIfam" id="TIGR00834">
    <property type="entry name" value="ae"/>
    <property type="match status" value="1"/>
</dbReference>
<dbReference type="PANTHER" id="PTHR11453:SF36">
    <property type="entry name" value="ANION EXCHANGE PROTEIN"/>
    <property type="match status" value="1"/>
</dbReference>
<feature type="transmembrane region" description="Helical" evidence="9">
    <location>
        <begin position="709"/>
        <end position="729"/>
    </location>
</feature>
<feature type="transmembrane region" description="Helical" evidence="9">
    <location>
        <begin position="765"/>
        <end position="784"/>
    </location>
</feature>
<keyword evidence="14" id="KW-1185">Reference proteome</keyword>
<dbReference type="InterPro" id="IPR003020">
    <property type="entry name" value="HCO3_transpt_euk"/>
</dbReference>
<dbReference type="GO" id="GO:0051453">
    <property type="term" value="P:regulation of intracellular pH"/>
    <property type="evidence" value="ECO:0007669"/>
    <property type="project" value="TreeGrafter"/>
</dbReference>
<keyword evidence="3 9" id="KW-0813">Transport</keyword>
<evidence type="ECO:0000256" key="4">
    <source>
        <dbReference type="ARBA" id="ARBA00022475"/>
    </source>
</evidence>
<dbReference type="PRINTS" id="PR01232">
    <property type="entry name" value="NAHCO3TRSPRT"/>
</dbReference>
<dbReference type="Pfam" id="PF00955">
    <property type="entry name" value="HCO3_cotransp"/>
    <property type="match status" value="1"/>
</dbReference>
<protein>
    <recommendedName>
        <fullName evidence="9">Anion exchange protein</fullName>
    </recommendedName>
</protein>
<dbReference type="InterPro" id="IPR016152">
    <property type="entry name" value="PTrfase/Anion_transptr"/>
</dbReference>
<dbReference type="InterPro" id="IPR013769">
    <property type="entry name" value="Band3_cytoplasmic_dom"/>
</dbReference>
<evidence type="ECO:0000256" key="2">
    <source>
        <dbReference type="ARBA" id="ARBA00010993"/>
    </source>
</evidence>
<evidence type="ECO:0000256" key="6">
    <source>
        <dbReference type="ARBA" id="ARBA00022989"/>
    </source>
</evidence>
<feature type="transmembrane region" description="Helical" evidence="9">
    <location>
        <begin position="865"/>
        <end position="885"/>
    </location>
</feature>
<sequence>MSSSSGTSSMDINAPEAGGWPGAGEKPLGRKGYVKLYSVKSIHGLRPRRNSLSDLDSLNVSPVSSFASFFRNGDTTEVSAAEHVQTLLNRGGTLTANLIPFFEMEELITTKRAKGSGEKRQGKEVKLLLCTMGSDMNDGSVSTFVLTQKWVKFEENVEIGGNRWSKPHVGTISLKALLHLRNILTSCPIQMDLEASNLAEVTSMLVANLARKGHLRPELQVIVKEAIMKRHQHQHQQHHSGQPRLPLIRSIAEIGRRQSTIQATSDLGLGGASETSSAVSSTNNSSRGENDPSQVNTHFMKKVPKDSEGNSILIGDVCELDHPIACFIRLANAVYIGDLTEVAVPTRFIFLLLTPKSEDLPDVREIGRCMATIMSDDVFHDVAYKAQTRRDFQAGIDEFLDQVTGIPPNEWDPSIRIEPPAIVPSQDARKKPMAIKDKSPDTLEDEERQQFHDQKEAGLVYTTTLFKGLCNDVRRKIPFYLSDFRDGFNAKTAASVVFMFFAVLAPSIILGGILGESTNNRIGVIETLLGNAIVGIVYGLFSGQPLSILGLTGPVLIYEKILFTMTVSLEWEYLNFRLCVGIWIAIFLFSAVACNLSSFVTYISRFTEETFAALIGVLFIWGAIKKLLSINNSYPLDAPKCACSPRNGTSVHFDCNFLYNDGMVEQVTLPEACEDPTNVYLMSVILFTATFLIIIALKRFRSSGFGPTWIRGYLSDFAVIIALIAMTWFDFGMGVDTPKLKVPASVEPTWTGRSWIISPFGPNPWWSSFVAIGPAVLGSILIFMDQQITVVIVNRKENLLKKGCGYHLDLFCVSVMVLVCSIFGFPWCEASTVPAINHVKSLSQESKSSAPGEKPRFLGIMEQRVTHLVVFILIGLSVFIAPALAYVPMPVLFGVFLFMGVAALDGLQFVNRILIVLKPKKHQPDTPYLRHVPTNRVHGFTGVQVLCLLVLACVNELPYNMGVVFPIMLVLLVFVRQFILPRFFDLEDLKMLDSVWPSFQRCRELDKEERLKRQCAKALNLVVSNSGNLKVPMANGCVMSIPLSAVQEETSKVVTESQSIETDKDGDSKPRTRRNILRRLRGTPKLSQSVPKDIVIVREDQNEEPHTPTSPAASEQGYIFFTPGLQV</sequence>
<feature type="transmembrane region" description="Helical" evidence="9">
    <location>
        <begin position="891"/>
        <end position="917"/>
    </location>
</feature>
<dbReference type="Proteomes" id="UP000318571">
    <property type="component" value="Chromosome 9"/>
</dbReference>
<feature type="transmembrane region" description="Helical" evidence="9">
    <location>
        <begin position="493"/>
        <end position="515"/>
    </location>
</feature>
<evidence type="ECO:0000259" key="11">
    <source>
        <dbReference type="Pfam" id="PF00955"/>
    </source>
</evidence>
<dbReference type="AlphaFoldDB" id="A0A553NYQ6"/>
<dbReference type="InterPro" id="IPR003024">
    <property type="entry name" value="Na/HCO3_transpt"/>
</dbReference>
<dbReference type="GO" id="GO:0008509">
    <property type="term" value="F:monoatomic anion transmembrane transporter activity"/>
    <property type="evidence" value="ECO:0007669"/>
    <property type="project" value="InterPro"/>
</dbReference>
<feature type="transmembrane region" description="Helical" evidence="9">
    <location>
        <begin position="606"/>
        <end position="624"/>
    </location>
</feature>
<proteinExistence type="inferred from homology"/>
<name>A0A553NYQ6_TIGCA</name>